<dbReference type="PANTHER" id="PTHR23517:SF15">
    <property type="entry name" value="PROTON-DEPENDENT OLIGOPEPTIDE FAMILY TRANSPORT PROTEIN"/>
    <property type="match status" value="1"/>
</dbReference>
<dbReference type="HOGENOM" id="CLU_004790_0_2_11"/>
<evidence type="ECO:0000256" key="4">
    <source>
        <dbReference type="ARBA" id="ARBA00022692"/>
    </source>
</evidence>
<dbReference type="PROSITE" id="PS01023">
    <property type="entry name" value="PTR2_2"/>
    <property type="match status" value="1"/>
</dbReference>
<keyword evidence="4 7" id="KW-0812">Transmembrane</keyword>
<keyword evidence="5 8" id="KW-1133">Transmembrane helix</keyword>
<feature type="transmembrane region" description="Helical" evidence="8">
    <location>
        <begin position="179"/>
        <end position="198"/>
    </location>
</feature>
<dbReference type="SUPFAM" id="SSF103473">
    <property type="entry name" value="MFS general substrate transporter"/>
    <property type="match status" value="1"/>
</dbReference>
<protein>
    <submittedName>
        <fullName evidence="9">Amino acid/peptide transporter (Peptide:H+ symporter)</fullName>
    </submittedName>
</protein>
<evidence type="ECO:0000313" key="10">
    <source>
        <dbReference type="Proteomes" id="UP000004668"/>
    </source>
</evidence>
<feature type="transmembrane region" description="Helical" evidence="8">
    <location>
        <begin position="310"/>
        <end position="327"/>
    </location>
</feature>
<feature type="transmembrane region" description="Helical" evidence="8">
    <location>
        <begin position="421"/>
        <end position="438"/>
    </location>
</feature>
<feature type="transmembrane region" description="Helical" evidence="8">
    <location>
        <begin position="276"/>
        <end position="298"/>
    </location>
</feature>
<feature type="transmembrane region" description="Helical" evidence="8">
    <location>
        <begin position="389"/>
        <end position="409"/>
    </location>
</feature>
<reference evidence="10" key="1">
    <citation type="submission" date="2010-02" db="EMBL/GenBank/DDBJ databases">
        <title>The Genome Sequence of Prevotella oris strain C735.</title>
        <authorList>
            <consortium name="The Broad Institute Genome Sequencing Platform"/>
            <person name="Ward D."/>
            <person name="Feldgarden M."/>
            <person name="Earl A."/>
            <person name="Young S.K."/>
            <person name="Zeng Q."/>
            <person name="Koehrsen M."/>
            <person name="Alvarado L."/>
            <person name="Berlin A."/>
            <person name="Bochicchio J."/>
            <person name="Borenstein D."/>
            <person name="Chapman S.B."/>
            <person name="Chen Z."/>
            <person name="Engels R."/>
            <person name="Freedman E."/>
            <person name="Gellesch M."/>
            <person name="Goldberg J."/>
            <person name="Griggs A."/>
            <person name="Gujja S."/>
            <person name="Heilman E."/>
            <person name="Heiman D."/>
            <person name="Hepburn T."/>
            <person name="Howarth C."/>
            <person name="Jen D."/>
            <person name="Larson L."/>
            <person name="Mehta T."/>
            <person name="Park D."/>
            <person name="Pearson M."/>
            <person name="Roberts A."/>
            <person name="Saif S."/>
            <person name="Shea T."/>
            <person name="Shenoy N."/>
            <person name="Sisk P."/>
            <person name="Stolte C."/>
            <person name="Sykes S."/>
            <person name="Thomson T."/>
            <person name="Walk T."/>
            <person name="White J."/>
            <person name="Yandava C."/>
            <person name="Sibley C.D."/>
            <person name="Field T.R."/>
            <person name="Grinwis M."/>
            <person name="Eshaghurshan C.S."/>
            <person name="Surette M.G."/>
            <person name="Haas B."/>
            <person name="Nusbaum C."/>
            <person name="Birren B."/>
        </authorList>
    </citation>
    <scope>NUCLEOTIDE SEQUENCE [LARGE SCALE GENOMIC DNA]</scope>
    <source>
        <strain evidence="10">C505</strain>
    </source>
</reference>
<evidence type="ECO:0000256" key="1">
    <source>
        <dbReference type="ARBA" id="ARBA00004651"/>
    </source>
</evidence>
<dbReference type="InterPro" id="IPR018456">
    <property type="entry name" value="PTR2_symporter_CS"/>
</dbReference>
<dbReference type="PANTHER" id="PTHR23517">
    <property type="entry name" value="RESISTANCE PROTEIN MDTM, PUTATIVE-RELATED-RELATED"/>
    <property type="match status" value="1"/>
</dbReference>
<keyword evidence="2 7" id="KW-0813">Transport</keyword>
<feature type="transmembrane region" description="Helical" evidence="8">
    <location>
        <begin position="57"/>
        <end position="75"/>
    </location>
</feature>
<evidence type="ECO:0000256" key="6">
    <source>
        <dbReference type="ARBA" id="ARBA00023136"/>
    </source>
</evidence>
<feature type="transmembrane region" description="Helical" evidence="8">
    <location>
        <begin position="357"/>
        <end position="377"/>
    </location>
</feature>
<dbReference type="InterPro" id="IPR036259">
    <property type="entry name" value="MFS_trans_sf"/>
</dbReference>
<reference evidence="9 10" key="2">
    <citation type="submission" date="2011-10" db="EMBL/GenBank/DDBJ databases">
        <title>The Genome Sequence of Actinomyces viscosus C505.</title>
        <authorList>
            <consortium name="The Broad Institute Genome Sequencing Platform"/>
            <consortium name="The Broad Institute Genome Sequencing Center for Infectious Disease"/>
            <person name="Earl A."/>
            <person name="Ward D."/>
            <person name="Feldgarden M."/>
            <person name="Gevers D."/>
            <person name="Sibley C.D."/>
            <person name="Field T.R."/>
            <person name="Grinwis M."/>
            <person name="Eshaghurshan C.S."/>
            <person name="Surette M.G."/>
            <person name="Young S.K."/>
            <person name="Zeng Q."/>
            <person name="Gargeya S."/>
            <person name="Fitzgerald M."/>
            <person name="Haas B."/>
            <person name="Abouelleil A."/>
            <person name="Alvarado L."/>
            <person name="Arachchi H.M."/>
            <person name="Berlin A."/>
            <person name="Brown A."/>
            <person name="Chapman S.B."/>
            <person name="Chen Z."/>
            <person name="Dunbar C."/>
            <person name="Freedman E."/>
            <person name="Gearin G."/>
            <person name="Goldberg J."/>
            <person name="Griggs A."/>
            <person name="Gujja S."/>
            <person name="Heiman D."/>
            <person name="Howarth C."/>
            <person name="Larson L."/>
            <person name="Lui A."/>
            <person name="MacDonald P.J.P."/>
            <person name="Montmayeur A."/>
            <person name="Murphy C."/>
            <person name="Neiman D."/>
            <person name="Pearson M."/>
            <person name="Priest M."/>
            <person name="Roberts A."/>
            <person name="Saif S."/>
            <person name="Shea T."/>
            <person name="Shenoy N."/>
            <person name="Sisk P."/>
            <person name="Stolte C."/>
            <person name="Sykes S."/>
            <person name="Wortman J."/>
            <person name="Nusbaum C."/>
            <person name="Birren B."/>
        </authorList>
    </citation>
    <scope>NUCLEOTIDE SEQUENCE [LARGE SCALE GENOMIC DNA]</scope>
    <source>
        <strain evidence="9 10">C505</strain>
    </source>
</reference>
<dbReference type="AlphaFoldDB" id="F2V0U3"/>
<evidence type="ECO:0000256" key="5">
    <source>
        <dbReference type="ARBA" id="ARBA00022989"/>
    </source>
</evidence>
<evidence type="ECO:0000256" key="3">
    <source>
        <dbReference type="ARBA" id="ARBA00022475"/>
    </source>
</evidence>
<feature type="transmembrane region" description="Helical" evidence="8">
    <location>
        <begin position="248"/>
        <end position="270"/>
    </location>
</feature>
<feature type="transmembrane region" description="Helical" evidence="8">
    <location>
        <begin position="87"/>
        <end position="107"/>
    </location>
</feature>
<dbReference type="RefSeq" id="WP_003789173.1">
    <property type="nucleotide sequence ID" value="NZ_KI391968.1"/>
</dbReference>
<feature type="transmembrane region" description="Helical" evidence="8">
    <location>
        <begin position="489"/>
        <end position="507"/>
    </location>
</feature>
<comment type="subcellular location">
    <subcellularLocation>
        <location evidence="1">Cell membrane</location>
        <topology evidence="1">Multi-pass membrane protein</topology>
    </subcellularLocation>
    <subcellularLocation>
        <location evidence="7">Membrane</location>
        <topology evidence="7">Multi-pass membrane protein</topology>
    </subcellularLocation>
</comment>
<feature type="transmembrane region" description="Helical" evidence="8">
    <location>
        <begin position="459"/>
        <end position="477"/>
    </location>
</feature>
<evidence type="ECO:0000256" key="7">
    <source>
        <dbReference type="RuleBase" id="RU003755"/>
    </source>
</evidence>
<name>F2V0U3_ACTVI</name>
<dbReference type="InterPro" id="IPR005279">
    <property type="entry name" value="Dipep/tripep_permease"/>
</dbReference>
<dbReference type="NCBIfam" id="TIGR00924">
    <property type="entry name" value="yjdL_sub1_fam"/>
    <property type="match status" value="1"/>
</dbReference>
<evidence type="ECO:0000256" key="2">
    <source>
        <dbReference type="ARBA" id="ARBA00022448"/>
    </source>
</evidence>
<dbReference type="CDD" id="cd17346">
    <property type="entry name" value="MFS_DtpA_like"/>
    <property type="match status" value="1"/>
</dbReference>
<keyword evidence="3" id="KW-1003">Cell membrane</keyword>
<dbReference type="GO" id="GO:0005886">
    <property type="term" value="C:plasma membrane"/>
    <property type="evidence" value="ECO:0007669"/>
    <property type="project" value="UniProtKB-SubCell"/>
</dbReference>
<feature type="transmembrane region" description="Helical" evidence="8">
    <location>
        <begin position="119"/>
        <end position="149"/>
    </location>
</feature>
<proteinExistence type="inferred from homology"/>
<keyword evidence="6 8" id="KW-0472">Membrane</keyword>
<evidence type="ECO:0000313" key="9">
    <source>
        <dbReference type="EMBL" id="EGE36941.1"/>
    </source>
</evidence>
<dbReference type="Gene3D" id="1.20.1250.20">
    <property type="entry name" value="MFS general substrate transporter like domains"/>
    <property type="match status" value="1"/>
</dbReference>
<comment type="similarity">
    <text evidence="7">Belongs to the major facilitator superfamily. Proton-dependent oligopeptide transporter (POT/PTR) (TC 2.A.17) family.</text>
</comment>
<accession>F2V0U3</accession>
<evidence type="ECO:0000256" key="8">
    <source>
        <dbReference type="SAM" id="Phobius"/>
    </source>
</evidence>
<dbReference type="eggNOG" id="COG3104">
    <property type="taxonomic scope" value="Bacteria"/>
</dbReference>
<dbReference type="EMBL" id="ACRE02000036">
    <property type="protein sequence ID" value="EGE36941.1"/>
    <property type="molecule type" value="Genomic_DNA"/>
</dbReference>
<dbReference type="Proteomes" id="UP000004668">
    <property type="component" value="Unassembled WGS sequence"/>
</dbReference>
<comment type="caution">
    <text evidence="9">The sequence shown here is derived from an EMBL/GenBank/DDBJ whole genome shotgun (WGS) entry which is preliminary data.</text>
</comment>
<dbReference type="GO" id="GO:1904680">
    <property type="term" value="F:peptide transmembrane transporter activity"/>
    <property type="evidence" value="ECO:0007669"/>
    <property type="project" value="InterPro"/>
</dbReference>
<organism evidence="9 10">
    <name type="scientific">Actinomyces viscosus C505</name>
    <dbReference type="NCBI Taxonomy" id="562973"/>
    <lineage>
        <taxon>Bacteria</taxon>
        <taxon>Bacillati</taxon>
        <taxon>Actinomycetota</taxon>
        <taxon>Actinomycetes</taxon>
        <taxon>Actinomycetales</taxon>
        <taxon>Actinomycetaceae</taxon>
        <taxon>Actinomyces</taxon>
    </lineage>
</organism>
<dbReference type="GO" id="GO:0006857">
    <property type="term" value="P:oligopeptide transport"/>
    <property type="evidence" value="ECO:0007669"/>
    <property type="project" value="InterPro"/>
</dbReference>
<gene>
    <name evidence="9" type="ORF">HMPREF0059_02304</name>
</gene>
<sequence>MSTTPTPVEDDLDTGRMIASRWRPATLRTTPSKQDRGLFGHPRGLPWMLNVEMWERFSYYGMRAILLYFITDTVARGGLGLSANSGQVILASYSAAVYLLAIPGGIFADRIIGPWLSTLYGGVVIMAGHICLSIPAPALAWTGIVLVAVGTGFIKPNLSTIVGGLYDDDDPRRDAGFQLFYMSVNLGSLASPLVTGWLREHYGYHAGFFSAAVGMGVALIAFIYGRHKLSAFAFTVPNPIRPQERRSFVLASLLTVVAAAALVSVLNVLTGSLLDAISATMLIIPAGAALGYFVLMFRSPKVTARERTHLRAYIPLWIGAVLFFMISEQAAGKMATFAKDNTDGTIPWLGWAITPETYQSINPATIVILAPFIGWLFTRRAGRFPSTIMKFAISVLIIGGSAFILGYGFQIWPGGAKLSPWWFLAVVFIIQTVAELFLSPVGLSTTSALAPKNFASQTMSLWLLTTATGQGLAGFIISRTENIANSTYYYGLGAVTVAVAIILFIVAPWTERKMADVGVTSQD</sequence>
<dbReference type="InterPro" id="IPR000109">
    <property type="entry name" value="POT_fam"/>
</dbReference>
<dbReference type="InterPro" id="IPR050171">
    <property type="entry name" value="MFS_Transporters"/>
</dbReference>
<dbReference type="Pfam" id="PF00854">
    <property type="entry name" value="PTR2"/>
    <property type="match status" value="1"/>
</dbReference>
<feature type="transmembrane region" description="Helical" evidence="8">
    <location>
        <begin position="204"/>
        <end position="224"/>
    </location>
</feature>